<dbReference type="InterPro" id="IPR013486">
    <property type="entry name" value="SpoIID/LytB"/>
</dbReference>
<dbReference type="InterPro" id="IPR051922">
    <property type="entry name" value="Bact_Sporulation_Assoc"/>
</dbReference>
<keyword evidence="2" id="KW-1133">Transmembrane helix</keyword>
<evidence type="ECO:0000313" key="5">
    <source>
        <dbReference type="Proteomes" id="UP000572212"/>
    </source>
</evidence>
<keyword evidence="5" id="KW-1185">Reference proteome</keyword>
<dbReference type="AlphaFoldDB" id="A0A841RST9"/>
<dbReference type="NCBIfam" id="TIGR02669">
    <property type="entry name" value="SpoIID_LytB"/>
    <property type="match status" value="1"/>
</dbReference>
<dbReference type="PANTHER" id="PTHR30032">
    <property type="entry name" value="N-ACETYLMURAMOYL-L-ALANINE AMIDASE-RELATED"/>
    <property type="match status" value="1"/>
</dbReference>
<accession>A0A841RST9</accession>
<keyword evidence="2" id="KW-0472">Membrane</keyword>
<dbReference type="InterPro" id="IPR014225">
    <property type="entry name" value="Spore_II_D_firmicutes"/>
</dbReference>
<feature type="region of interest" description="Disordered" evidence="1">
    <location>
        <begin position="42"/>
        <end position="66"/>
    </location>
</feature>
<proteinExistence type="predicted"/>
<feature type="domain" description="Sporulation stage II protein D amidase enhancer LytB N-terminal" evidence="3">
    <location>
        <begin position="78"/>
        <end position="180"/>
    </location>
</feature>
<sequence>MKKWKKQQNNINWKISSMIAVGVLLSVMFLLPSIIVLPFSGDQTETDASTNSPTKNEEKNRERELTSPFHVNVFRTTNEEVEQVPLEEYVVHVVASEMPADFELEALKAQALAARTYVVRFLVQGVDQNIPGGADVTDTVEHQVYKNEDELRELWGSDYHWKIDKITQAVYETQGKIITYDNQPITPAFFSTSNGYTENSENYWPNELPYLRIVESPWDEEISPKFFNQKTFTKPQLEELLGVPVNSEEKFHLTRTESQRVETMKVGEKSFTGREVRTMLDLPSNDFTITKKNDHYVFTTRGYGHGIGMSQYGANGMAIEGKTSSEIVAYYYKGTEVRSLEEAAPTLLAKTD</sequence>
<feature type="compositionally biased region" description="Polar residues" evidence="1">
    <location>
        <begin position="42"/>
        <end position="54"/>
    </location>
</feature>
<evidence type="ECO:0000256" key="1">
    <source>
        <dbReference type="SAM" id="MobiDB-lite"/>
    </source>
</evidence>
<evidence type="ECO:0000256" key="2">
    <source>
        <dbReference type="SAM" id="Phobius"/>
    </source>
</evidence>
<dbReference type="Proteomes" id="UP000572212">
    <property type="component" value="Unassembled WGS sequence"/>
</dbReference>
<evidence type="ECO:0000259" key="3">
    <source>
        <dbReference type="Pfam" id="PF08486"/>
    </source>
</evidence>
<keyword evidence="2" id="KW-0812">Transmembrane</keyword>
<dbReference type="GO" id="GO:0030435">
    <property type="term" value="P:sporulation resulting in formation of a cellular spore"/>
    <property type="evidence" value="ECO:0007669"/>
    <property type="project" value="InterPro"/>
</dbReference>
<dbReference type="InterPro" id="IPR013693">
    <property type="entry name" value="SpoIID/LytB_N"/>
</dbReference>
<dbReference type="EMBL" id="JACHON010000014">
    <property type="protein sequence ID" value="MBB6513628.1"/>
    <property type="molecule type" value="Genomic_DNA"/>
</dbReference>
<comment type="caution">
    <text evidence="4">The sequence shown here is derived from an EMBL/GenBank/DDBJ whole genome shotgun (WGS) entry which is preliminary data.</text>
</comment>
<dbReference type="PANTHER" id="PTHR30032:SF4">
    <property type="entry name" value="AMIDASE ENHANCER"/>
    <property type="match status" value="1"/>
</dbReference>
<dbReference type="NCBIfam" id="TIGR02870">
    <property type="entry name" value="spore_II_D"/>
    <property type="match status" value="1"/>
</dbReference>
<reference evidence="4 5" key="1">
    <citation type="submission" date="2020-08" db="EMBL/GenBank/DDBJ databases">
        <title>Genomic Encyclopedia of Type Strains, Phase IV (KMG-IV): sequencing the most valuable type-strain genomes for metagenomic binning, comparative biology and taxonomic classification.</title>
        <authorList>
            <person name="Goeker M."/>
        </authorList>
    </citation>
    <scope>NUCLEOTIDE SEQUENCE [LARGE SCALE GENOMIC DNA]</scope>
    <source>
        <strain evidence="4 5">DSM 11805</strain>
    </source>
</reference>
<feature type="transmembrane region" description="Helical" evidence="2">
    <location>
        <begin position="21"/>
        <end position="41"/>
    </location>
</feature>
<gene>
    <name evidence="4" type="ORF">GGQ92_002442</name>
</gene>
<dbReference type="GO" id="GO:0030288">
    <property type="term" value="C:outer membrane-bounded periplasmic space"/>
    <property type="evidence" value="ECO:0007669"/>
    <property type="project" value="TreeGrafter"/>
</dbReference>
<dbReference type="Pfam" id="PF08486">
    <property type="entry name" value="SpoIID"/>
    <property type="match status" value="1"/>
</dbReference>
<organism evidence="4 5">
    <name type="scientific">Gracilibacillus halotolerans</name>
    <dbReference type="NCBI Taxonomy" id="74386"/>
    <lineage>
        <taxon>Bacteria</taxon>
        <taxon>Bacillati</taxon>
        <taxon>Bacillota</taxon>
        <taxon>Bacilli</taxon>
        <taxon>Bacillales</taxon>
        <taxon>Bacillaceae</taxon>
        <taxon>Gracilibacillus</taxon>
    </lineage>
</organism>
<evidence type="ECO:0000313" key="4">
    <source>
        <dbReference type="EMBL" id="MBB6513628.1"/>
    </source>
</evidence>
<protein>
    <submittedName>
        <fullName evidence="4">Stage II sporulation protein D</fullName>
    </submittedName>
</protein>
<dbReference type="RefSeq" id="WP_184249145.1">
    <property type="nucleotide sequence ID" value="NZ_BAAACU010000006.1"/>
</dbReference>
<feature type="compositionally biased region" description="Basic and acidic residues" evidence="1">
    <location>
        <begin position="55"/>
        <end position="65"/>
    </location>
</feature>
<name>A0A841RST9_9BACI</name>